<feature type="domain" description="PBP" evidence="5">
    <location>
        <begin position="28"/>
        <end position="283"/>
    </location>
</feature>
<dbReference type="NCBIfam" id="TIGR02136">
    <property type="entry name" value="ptsS_2"/>
    <property type="match status" value="1"/>
</dbReference>
<keyword evidence="3" id="KW-0732">Signal</keyword>
<dbReference type="STRING" id="1910958.BTM30_00590"/>
<dbReference type="AlphaFoldDB" id="A0A2P7EHF0"/>
<evidence type="ECO:0000256" key="4">
    <source>
        <dbReference type="RuleBase" id="RU367119"/>
    </source>
</evidence>
<sequence>MVLVSSRSGSVVFGVAIGLLLAPLSSRAQISSISSSGSSTVAPITELAIKEYRKTGAAGKALFTPVVVNGTGAGFRDFCSGKTAISNASRPINTKELKACAAAKIDFYELPIGFDALTVVVNSANTWAKNISLIELKRLWSRDAQGRVERWNQVNLDWPAKPINLYGPGKDSGTYEYFNKAINGDADNSRADYSSSEDDNIIVKNISSDPNGLAYFGFANYKANQAKLRALAIEGAKGSVLPSIKNVQNETYQPLSRPIFIYINGNQIKNNPSLRAFIGFYLRNAAGFVAKEGYIPLSNSQYRIVENKLFRDVRGSSFAGELPVGAGIGELLNRSIDSNKRPEFRN</sequence>
<dbReference type="GO" id="GO:0042301">
    <property type="term" value="F:phosphate ion binding"/>
    <property type="evidence" value="ECO:0007669"/>
    <property type="project" value="UniProtKB-UniRule"/>
</dbReference>
<comment type="similarity">
    <text evidence="1 4">Belongs to the PstS family.</text>
</comment>
<dbReference type="PANTHER" id="PTHR30570:SF1">
    <property type="entry name" value="PHOSPHATE-BINDING PROTEIN PSTS"/>
    <property type="match status" value="1"/>
</dbReference>
<comment type="function">
    <text evidence="4">Involved in the system for phosphate transport across the cytoplasmic membrane.</text>
</comment>
<proteinExistence type="inferred from homology"/>
<evidence type="ECO:0000313" key="7">
    <source>
        <dbReference type="Proteomes" id="UP000240206"/>
    </source>
</evidence>
<protein>
    <recommendedName>
        <fullName evidence="4">Phosphate-binding protein</fullName>
    </recommendedName>
</protein>
<organism evidence="6 7">
    <name type="scientific">Synechococcus lacustris str. Tous</name>
    <dbReference type="NCBI Taxonomy" id="1910958"/>
    <lineage>
        <taxon>Bacteria</taxon>
        <taxon>Bacillati</taxon>
        <taxon>Cyanobacteriota</taxon>
        <taxon>Cyanophyceae</taxon>
        <taxon>Synechococcales</taxon>
        <taxon>Synechococcaceae</taxon>
        <taxon>Synechococcus</taxon>
    </lineage>
</organism>
<keyword evidence="7" id="KW-1185">Reference proteome</keyword>
<evidence type="ECO:0000256" key="3">
    <source>
        <dbReference type="ARBA" id="ARBA00022729"/>
    </source>
</evidence>
<dbReference type="InterPro" id="IPR050811">
    <property type="entry name" value="Phosphate_ABC_transporter"/>
</dbReference>
<dbReference type="PANTHER" id="PTHR30570">
    <property type="entry name" value="PERIPLASMIC PHOSPHATE BINDING COMPONENT OF PHOSPHATE ABC TRANSPORTER"/>
    <property type="match status" value="1"/>
</dbReference>
<dbReference type="Gene3D" id="3.40.190.10">
    <property type="entry name" value="Periplasmic binding protein-like II"/>
    <property type="match status" value="2"/>
</dbReference>
<dbReference type="GO" id="GO:0006817">
    <property type="term" value="P:phosphate ion transport"/>
    <property type="evidence" value="ECO:0007669"/>
    <property type="project" value="UniProtKB-UniRule"/>
</dbReference>
<gene>
    <name evidence="6" type="ORF">C7K08_01960</name>
</gene>
<dbReference type="InterPro" id="IPR011862">
    <property type="entry name" value="Phos-bd"/>
</dbReference>
<evidence type="ECO:0000313" key="6">
    <source>
        <dbReference type="EMBL" id="PSI02655.1"/>
    </source>
</evidence>
<dbReference type="InterPro" id="IPR024370">
    <property type="entry name" value="PBP_domain"/>
</dbReference>
<name>A0A2P7EHF0_9SYNE</name>
<dbReference type="CDD" id="cd13654">
    <property type="entry name" value="PBP2_phosphate_like_2"/>
    <property type="match status" value="1"/>
</dbReference>
<accession>A0A2P7EHF0</accession>
<comment type="caution">
    <text evidence="6">The sequence shown here is derived from an EMBL/GenBank/DDBJ whole genome shotgun (WGS) entry which is preliminary data.</text>
</comment>
<keyword evidence="2 4" id="KW-0813">Transport</keyword>
<reference evidence="7" key="1">
    <citation type="submission" date="2018-03" db="EMBL/GenBank/DDBJ databases">
        <title>Ecological and genomic features of two cosmopolitan and abundant freshwater picocyanobacteria.</title>
        <authorList>
            <person name="Cabello-Yeves P.J."/>
            <person name="Picazo A."/>
            <person name="Camacho A."/>
            <person name="Callieri C."/>
            <person name="Rosselli R."/>
            <person name="Roda-Garcia J."/>
            <person name="Coutinho F.H."/>
            <person name="Rodriguez-Valera F."/>
        </authorList>
    </citation>
    <scope>NUCLEOTIDE SEQUENCE [LARGE SCALE GENOMIC DNA]</scope>
    <source>
        <strain evidence="7">Tous</strain>
    </source>
</reference>
<dbReference type="SUPFAM" id="SSF53850">
    <property type="entry name" value="Periplasmic binding protein-like II"/>
    <property type="match status" value="1"/>
</dbReference>
<keyword evidence="4" id="KW-0592">Phosphate transport</keyword>
<dbReference type="EMBL" id="PXVC01000004">
    <property type="protein sequence ID" value="PSI02655.1"/>
    <property type="molecule type" value="Genomic_DNA"/>
</dbReference>
<dbReference type="Proteomes" id="UP000240206">
    <property type="component" value="Unassembled WGS sequence"/>
</dbReference>
<dbReference type="Pfam" id="PF12849">
    <property type="entry name" value="PBP_like_2"/>
    <property type="match status" value="1"/>
</dbReference>
<evidence type="ECO:0000256" key="1">
    <source>
        <dbReference type="ARBA" id="ARBA00008725"/>
    </source>
</evidence>
<evidence type="ECO:0000259" key="5">
    <source>
        <dbReference type="Pfam" id="PF12849"/>
    </source>
</evidence>
<evidence type="ECO:0000256" key="2">
    <source>
        <dbReference type="ARBA" id="ARBA00022448"/>
    </source>
</evidence>